<evidence type="ECO:0000313" key="2">
    <source>
        <dbReference type="Proteomes" id="UP000824120"/>
    </source>
</evidence>
<keyword evidence="2" id="KW-1185">Reference proteome</keyword>
<protein>
    <submittedName>
        <fullName evidence="1">Uncharacterized protein</fullName>
    </submittedName>
</protein>
<dbReference type="Proteomes" id="UP000824120">
    <property type="component" value="Chromosome 4"/>
</dbReference>
<dbReference type="PANTHER" id="PTHR34427:SF10">
    <property type="entry name" value="DUF4283 DOMAIN-CONTAINING PROTEIN"/>
    <property type="match status" value="1"/>
</dbReference>
<comment type="caution">
    <text evidence="1">The sequence shown here is derived from an EMBL/GenBank/DDBJ whole genome shotgun (WGS) entry which is preliminary data.</text>
</comment>
<evidence type="ECO:0000313" key="1">
    <source>
        <dbReference type="EMBL" id="KAG5609421.1"/>
    </source>
</evidence>
<dbReference type="EMBL" id="JACXVP010000004">
    <property type="protein sequence ID" value="KAG5609421.1"/>
    <property type="molecule type" value="Genomic_DNA"/>
</dbReference>
<accession>A0A9J5ZAQ2</accession>
<name>A0A9J5ZAQ2_SOLCO</name>
<organism evidence="1 2">
    <name type="scientific">Solanum commersonii</name>
    <name type="common">Commerson's wild potato</name>
    <name type="synonym">Commerson's nightshade</name>
    <dbReference type="NCBI Taxonomy" id="4109"/>
    <lineage>
        <taxon>Eukaryota</taxon>
        <taxon>Viridiplantae</taxon>
        <taxon>Streptophyta</taxon>
        <taxon>Embryophyta</taxon>
        <taxon>Tracheophyta</taxon>
        <taxon>Spermatophyta</taxon>
        <taxon>Magnoliopsida</taxon>
        <taxon>eudicotyledons</taxon>
        <taxon>Gunneridae</taxon>
        <taxon>Pentapetalae</taxon>
        <taxon>asterids</taxon>
        <taxon>lamiids</taxon>
        <taxon>Solanales</taxon>
        <taxon>Solanaceae</taxon>
        <taxon>Solanoideae</taxon>
        <taxon>Solaneae</taxon>
        <taxon>Solanum</taxon>
    </lineage>
</organism>
<dbReference type="InterPro" id="IPR036691">
    <property type="entry name" value="Endo/exonu/phosph_ase_sf"/>
</dbReference>
<dbReference type="AlphaFoldDB" id="A0A9J5ZAQ2"/>
<dbReference type="SUPFAM" id="SSF56219">
    <property type="entry name" value="DNase I-like"/>
    <property type="match status" value="1"/>
</dbReference>
<proteinExistence type="predicted"/>
<dbReference type="PANTHER" id="PTHR34427">
    <property type="entry name" value="DUF4283 DOMAIN PROTEIN"/>
    <property type="match status" value="1"/>
</dbReference>
<reference evidence="1 2" key="1">
    <citation type="submission" date="2020-09" db="EMBL/GenBank/DDBJ databases">
        <title>De no assembly of potato wild relative species, Solanum commersonii.</title>
        <authorList>
            <person name="Cho K."/>
        </authorList>
    </citation>
    <scope>NUCLEOTIDE SEQUENCE [LARGE SCALE GENOMIC DNA]</scope>
    <source>
        <strain evidence="1">LZ3.2</strain>
        <tissue evidence="1">Leaf</tissue>
    </source>
</reference>
<sequence length="591" mass="68772">MKEIGDQCGGWIEVEEETQLKNHLRWSHIRVKGPLKEILAYVEVSDGEFNFSLPVWCEAPVRFRRNSDLMHVEQLEGTTQHVSGRELPQQNSLLTFIPKEVEHNILGTILEVLDQIEIKGSESHEAQLPKKDLIQLEKEPFVDNLFSIENNFFSSSNISEMEMGTGVRTETSFAKDDVAIYFGSKVLGGVAFKGCDKVTFDLFLRIDQKKGDLRQKKVETTPIKARNTIPKEIRNMEFHVDIYVLVETKLGGSEVNVFKQLWQNRWIGEFHLDAIGRSGGIVVMWDKRVWRGELVIAVNQIVTCKFEGINQALIWFVSTVYASSCGDFNATRYLNERSEGHKITTPMTEFFEWINEMEFIDETFTRIKHNMLPRIGSDHNPILLECGDLNLKKSYFKFEQLWLRVKGFSDKLVKDWWASFDITEKRGNLKSAVNFRKDSGVEITTEDELLQKVHLSMEFKDVAKNEEIAWRQRSRVHWLKHGDKTIKYFHRMATTYKRFNTIDELMVEGVIVTDSEEIKGTIISYYQNLYRETEQWRPEFNVHGAKSITQEENVWLQRKFEEDEVFNCIKSCASDKALGPDGFLMSFFQNF</sequence>
<gene>
    <name evidence="1" type="ORF">H5410_020702</name>
</gene>